<keyword evidence="1" id="KW-0472">Membrane</keyword>
<organism evidence="2 3">
    <name type="scientific">Deminuibacter soli</name>
    <dbReference type="NCBI Taxonomy" id="2291815"/>
    <lineage>
        <taxon>Bacteria</taxon>
        <taxon>Pseudomonadati</taxon>
        <taxon>Bacteroidota</taxon>
        <taxon>Chitinophagia</taxon>
        <taxon>Chitinophagales</taxon>
        <taxon>Chitinophagaceae</taxon>
        <taxon>Deminuibacter</taxon>
    </lineage>
</organism>
<dbReference type="InterPro" id="IPR011990">
    <property type="entry name" value="TPR-like_helical_dom_sf"/>
</dbReference>
<evidence type="ECO:0008006" key="4">
    <source>
        <dbReference type="Google" id="ProtNLM"/>
    </source>
</evidence>
<reference evidence="2 3" key="1">
    <citation type="submission" date="2018-08" db="EMBL/GenBank/DDBJ databases">
        <title>Chitinophagaceae sp. K23C18032701, a novel bacterium isolated from forest soil.</title>
        <authorList>
            <person name="Wang C."/>
        </authorList>
    </citation>
    <scope>NUCLEOTIDE SEQUENCE [LARGE SCALE GENOMIC DNA]</scope>
    <source>
        <strain evidence="2 3">K23C18032701</strain>
    </source>
</reference>
<dbReference type="OrthoDB" id="671970at2"/>
<keyword evidence="3" id="KW-1185">Reference proteome</keyword>
<dbReference type="AlphaFoldDB" id="A0A3E1NKW8"/>
<dbReference type="RefSeq" id="WP_116846563.1">
    <property type="nucleotide sequence ID" value="NZ_QTJU01000002.1"/>
</dbReference>
<proteinExistence type="predicted"/>
<dbReference type="Proteomes" id="UP000261284">
    <property type="component" value="Unassembled WGS sequence"/>
</dbReference>
<keyword evidence="1" id="KW-1133">Transmembrane helix</keyword>
<evidence type="ECO:0000256" key="1">
    <source>
        <dbReference type="SAM" id="Phobius"/>
    </source>
</evidence>
<feature type="transmembrane region" description="Helical" evidence="1">
    <location>
        <begin position="50"/>
        <end position="69"/>
    </location>
</feature>
<gene>
    <name evidence="2" type="ORF">DXN05_07180</name>
</gene>
<evidence type="ECO:0000313" key="3">
    <source>
        <dbReference type="Proteomes" id="UP000261284"/>
    </source>
</evidence>
<accession>A0A3E1NKW8</accession>
<evidence type="ECO:0000313" key="2">
    <source>
        <dbReference type="EMBL" id="RFM28573.1"/>
    </source>
</evidence>
<dbReference type="Gene3D" id="1.25.40.10">
    <property type="entry name" value="Tetratricopeptide repeat domain"/>
    <property type="match status" value="1"/>
</dbReference>
<comment type="caution">
    <text evidence="2">The sequence shown here is derived from an EMBL/GenBank/DDBJ whole genome shotgun (WGS) entry which is preliminary data.</text>
</comment>
<keyword evidence="1" id="KW-0812">Transmembrane</keyword>
<name>A0A3E1NKW8_9BACT</name>
<protein>
    <recommendedName>
        <fullName evidence="4">Tetratricopeptide repeat protein</fullName>
    </recommendedName>
</protein>
<dbReference type="SUPFAM" id="SSF48452">
    <property type="entry name" value="TPR-like"/>
    <property type="match status" value="1"/>
</dbReference>
<sequence>MQPIFNPDSTGNGHTGTCVNCGCEGVIPGYRHALCGDCRSYFVRFPIPRWVQLFGAAVLLLLALALTQFPKRFSAALSLQRAKQAIQQKKYVTAQRRLQDVVADQPGCLDAKKYLAVAAFYNFDFAELDRMDSILAGTDIEETNAADNELDYVLRRYKDYYPSDSLRPKLDAYKDSAETLQLSLYNTWLQQYPDDFAYITTLYASACISLDKYAMADSLLNTALHRNGNHMRVLRYKVYLKQQLHQSDSALYFCDRILAINKEATIALAPKARILLRQGKKKDALQLAEESYSLSQGDAYSMATLALAYHFNKKFGERDRLIQQASHDSVQASYMEYARDVISGKENFNP</sequence>
<dbReference type="EMBL" id="QTJU01000002">
    <property type="protein sequence ID" value="RFM28573.1"/>
    <property type="molecule type" value="Genomic_DNA"/>
</dbReference>